<dbReference type="Gene3D" id="3.40.50.1820">
    <property type="entry name" value="alpha/beta hydrolase"/>
    <property type="match status" value="1"/>
</dbReference>
<feature type="domain" description="Fungal lipase-type" evidence="1">
    <location>
        <begin position="83"/>
        <end position="214"/>
    </location>
</feature>
<proteinExistence type="predicted"/>
<dbReference type="CDD" id="cd00519">
    <property type="entry name" value="Lipase_3"/>
    <property type="match status" value="1"/>
</dbReference>
<evidence type="ECO:0000259" key="1">
    <source>
        <dbReference type="Pfam" id="PF01764"/>
    </source>
</evidence>
<organism evidence="2 3">
    <name type="scientific">Sphagnum troendelagicum</name>
    <dbReference type="NCBI Taxonomy" id="128251"/>
    <lineage>
        <taxon>Eukaryota</taxon>
        <taxon>Viridiplantae</taxon>
        <taxon>Streptophyta</taxon>
        <taxon>Embryophyta</taxon>
        <taxon>Bryophyta</taxon>
        <taxon>Sphagnophytina</taxon>
        <taxon>Sphagnopsida</taxon>
        <taxon>Sphagnales</taxon>
        <taxon>Sphagnaceae</taxon>
        <taxon>Sphagnum</taxon>
    </lineage>
</organism>
<protein>
    <recommendedName>
        <fullName evidence="1">Fungal lipase-type domain-containing protein</fullName>
    </recommendedName>
</protein>
<dbReference type="PANTHER" id="PTHR45856">
    <property type="entry name" value="ALPHA/BETA-HYDROLASES SUPERFAMILY PROTEIN"/>
    <property type="match status" value="1"/>
</dbReference>
<dbReference type="InterPro" id="IPR002921">
    <property type="entry name" value="Fungal_lipase-type"/>
</dbReference>
<sequence>MERLGKMIRDDKHPMWLVDAIVLSAVVYSNNPEEELEIMEREYGLLASRRYEFVSEKELAQNGFGNCKQTLLVVRSLSDSHYIVACRGSSDISDAFADLNFLHRDMNLHSPGAAHAGFLDRAKTIPLEYFRRLLVRGEKVVLAGHSLGGAVASLLALRLLEATGRWCHSQVQCYTFGCPFFADGRLARYINKFYQQHFVHVVSKNDIVPKVMPLAHMIYTMWAGLNVGPLSEVLHLSRVGMLVLQLLKLKPIELPLVVTGTQALTWVPNMLRSLLHRALALALSHHSGRRYSFAGHMVLLDDTDSNFLEYADRERWKMGRHLSFHLNCGSLDIVKEHALLSYIDQVFKVEATKQQACGKEMMIQELVTVKAPTMLVTPGISEEALMTTLKVELHSSTLKMNCFNNMNPYAHQQMCVVKVERGGEEEMLAEAKFAKKKLAGKILRIRVACLIFIHRLQEAHPKSFKPRLRKIGMMERVVMKFQKVTKFVHRFDIFFLASSALCVGIQAKRFLIR</sequence>
<dbReference type="PANTHER" id="PTHR45856:SF21">
    <property type="entry name" value="FUNGAL LIPASE-LIKE DOMAIN-CONTAINING PROTEIN"/>
    <property type="match status" value="1"/>
</dbReference>
<dbReference type="InterPro" id="IPR051218">
    <property type="entry name" value="Sec_MonoDiacylglyc_Lipase"/>
</dbReference>
<gene>
    <name evidence="2" type="ORF">CSSPTR1EN2_LOCUS11420</name>
</gene>
<evidence type="ECO:0000313" key="3">
    <source>
        <dbReference type="Proteomes" id="UP001497512"/>
    </source>
</evidence>
<name>A0ABP0U4M6_9BRYO</name>
<evidence type="ECO:0000313" key="2">
    <source>
        <dbReference type="EMBL" id="CAK9212805.1"/>
    </source>
</evidence>
<dbReference type="SUPFAM" id="SSF53474">
    <property type="entry name" value="alpha/beta-Hydrolases"/>
    <property type="match status" value="2"/>
</dbReference>
<dbReference type="InterPro" id="IPR029058">
    <property type="entry name" value="AB_hydrolase_fold"/>
</dbReference>
<dbReference type="EMBL" id="OZ019911">
    <property type="protein sequence ID" value="CAK9212805.1"/>
    <property type="molecule type" value="Genomic_DNA"/>
</dbReference>
<keyword evidence="3" id="KW-1185">Reference proteome</keyword>
<dbReference type="Pfam" id="PF01764">
    <property type="entry name" value="Lipase_3"/>
    <property type="match status" value="1"/>
</dbReference>
<dbReference type="Proteomes" id="UP001497512">
    <property type="component" value="Chromosome 19"/>
</dbReference>
<reference evidence="2" key="1">
    <citation type="submission" date="2024-02" db="EMBL/GenBank/DDBJ databases">
        <authorList>
            <consortium name="ELIXIR-Norway"/>
            <consortium name="Elixir Norway"/>
        </authorList>
    </citation>
    <scope>NUCLEOTIDE SEQUENCE</scope>
</reference>
<accession>A0ABP0U4M6</accession>